<accession>A0A1Y1M9J0</accession>
<evidence type="ECO:0000313" key="1">
    <source>
        <dbReference type="EMBL" id="JAV82479.1"/>
    </source>
</evidence>
<dbReference type="EMBL" id="GEZM01036678">
    <property type="protein sequence ID" value="JAV82479.1"/>
    <property type="molecule type" value="Transcribed_RNA"/>
</dbReference>
<dbReference type="EMBL" id="GEZM01036670">
    <property type="protein sequence ID" value="JAV82518.1"/>
    <property type="molecule type" value="Transcribed_RNA"/>
</dbReference>
<sequence>MRRRPHRHPAVNLGRVGTYREALITVFLPGKWSNGAPDSFVAKAYNFSSIVLANVSSDSEVVDKLQDATCGLVTEIKIEETVFFAGGHKVAHNIVVPGKKSRQRDGFQICLFGRFNGPHV</sequence>
<dbReference type="EMBL" id="GEZM01036671">
    <property type="protein sequence ID" value="JAV82509.1"/>
    <property type="molecule type" value="Transcribed_RNA"/>
</dbReference>
<dbReference type="EMBL" id="GEZM01036677">
    <property type="protein sequence ID" value="JAV82484.1"/>
    <property type="molecule type" value="Transcribed_RNA"/>
</dbReference>
<organism evidence="1">
    <name type="scientific">Photinus pyralis</name>
    <name type="common">Common eastern firefly</name>
    <name type="synonym">Lampyris pyralis</name>
    <dbReference type="NCBI Taxonomy" id="7054"/>
    <lineage>
        <taxon>Eukaryota</taxon>
        <taxon>Metazoa</taxon>
        <taxon>Ecdysozoa</taxon>
        <taxon>Arthropoda</taxon>
        <taxon>Hexapoda</taxon>
        <taxon>Insecta</taxon>
        <taxon>Pterygota</taxon>
        <taxon>Neoptera</taxon>
        <taxon>Endopterygota</taxon>
        <taxon>Coleoptera</taxon>
        <taxon>Polyphaga</taxon>
        <taxon>Elateriformia</taxon>
        <taxon>Elateroidea</taxon>
        <taxon>Lampyridae</taxon>
        <taxon>Lampyrinae</taxon>
        <taxon>Photinus</taxon>
    </lineage>
</organism>
<proteinExistence type="predicted"/>
<reference evidence="1" key="1">
    <citation type="journal article" date="2016" name="Sci. Rep.">
        <title>Molecular characterization of firefly nuptial gifts: a multi-omics approach sheds light on postcopulatory sexual selection.</title>
        <authorList>
            <person name="Al-Wathiqui N."/>
            <person name="Fallon T.R."/>
            <person name="South A."/>
            <person name="Weng J.K."/>
            <person name="Lewis S.M."/>
        </authorList>
    </citation>
    <scope>NUCLEOTIDE SEQUENCE</scope>
</reference>
<dbReference type="EMBL" id="GEZM01036685">
    <property type="protein sequence ID" value="JAV82449.1"/>
    <property type="molecule type" value="Transcribed_RNA"/>
</dbReference>
<dbReference type="EMBL" id="GEZM01036673">
    <property type="protein sequence ID" value="JAV82504.1"/>
    <property type="molecule type" value="Transcribed_RNA"/>
</dbReference>
<dbReference type="EMBL" id="GEZM01036668">
    <property type="protein sequence ID" value="JAV82527.1"/>
    <property type="molecule type" value="Transcribed_RNA"/>
</dbReference>
<dbReference type="EMBL" id="GEZM01036682">
    <property type="protein sequence ID" value="JAV82461.1"/>
    <property type="molecule type" value="Transcribed_RNA"/>
</dbReference>
<dbReference type="AlphaFoldDB" id="A0A1Y1M9J0"/>
<name>A0A1Y1M9J0_PHOPY</name>
<protein>
    <submittedName>
        <fullName evidence="1">Uncharacterized protein</fullName>
    </submittedName>
</protein>